<proteinExistence type="predicted"/>
<organism evidence="3 4">
    <name type="scientific">Arthrobacter terricola</name>
    <dbReference type="NCBI Taxonomy" id="2547396"/>
    <lineage>
        <taxon>Bacteria</taxon>
        <taxon>Bacillati</taxon>
        <taxon>Actinomycetota</taxon>
        <taxon>Actinomycetes</taxon>
        <taxon>Micrococcales</taxon>
        <taxon>Micrococcaceae</taxon>
        <taxon>Arthrobacter</taxon>
    </lineage>
</organism>
<gene>
    <name evidence="3" type="ORF">E1809_21915</name>
</gene>
<dbReference type="SUPFAM" id="SSF46689">
    <property type="entry name" value="Homeodomain-like"/>
    <property type="match status" value="1"/>
</dbReference>
<dbReference type="GO" id="GO:0000976">
    <property type="term" value="F:transcription cis-regulatory region binding"/>
    <property type="evidence" value="ECO:0007669"/>
    <property type="project" value="TreeGrafter"/>
</dbReference>
<keyword evidence="4" id="KW-1185">Reference proteome</keyword>
<dbReference type="OrthoDB" id="4567939at2"/>
<dbReference type="Gene3D" id="1.10.357.10">
    <property type="entry name" value="Tetracycline Repressor, domain 2"/>
    <property type="match status" value="1"/>
</dbReference>
<dbReference type="Pfam" id="PF00440">
    <property type="entry name" value="TetR_N"/>
    <property type="match status" value="1"/>
</dbReference>
<evidence type="ECO:0000313" key="3">
    <source>
        <dbReference type="EMBL" id="TDF90997.1"/>
    </source>
</evidence>
<evidence type="ECO:0000259" key="2">
    <source>
        <dbReference type="Pfam" id="PF00440"/>
    </source>
</evidence>
<dbReference type="Proteomes" id="UP000295511">
    <property type="component" value="Unassembled WGS sequence"/>
</dbReference>
<sequence length="227" mass="24833">MIQVPRERANAAIAAFLLSRDRPPHTPAQQRILAAFLRLAANGGLESVTMRTLGRELGMKAPSLYSSFPQGKGEIAAASLLSFTHDFARGLLAAASDAGSAEEYWATLVRFHLSHQLLQPESELWDLLIATDRVTHFLSDEVRDEVGALVGFHEDMFAAAAEEMGYSLTTETTRVIFTLLDGVKRWGGRKPGQVEFAKVLDRAVTLTRSILELSQTGTSLPLQLSIL</sequence>
<dbReference type="InterPro" id="IPR050109">
    <property type="entry name" value="HTH-type_TetR-like_transc_reg"/>
</dbReference>
<keyword evidence="1" id="KW-0238">DNA-binding</keyword>
<dbReference type="GO" id="GO:0003700">
    <property type="term" value="F:DNA-binding transcription factor activity"/>
    <property type="evidence" value="ECO:0007669"/>
    <property type="project" value="TreeGrafter"/>
</dbReference>
<dbReference type="InterPro" id="IPR001647">
    <property type="entry name" value="HTH_TetR"/>
</dbReference>
<comment type="caution">
    <text evidence="3">The sequence shown here is derived from an EMBL/GenBank/DDBJ whole genome shotgun (WGS) entry which is preliminary data.</text>
</comment>
<dbReference type="AlphaFoldDB" id="A0A4R5KA99"/>
<evidence type="ECO:0000256" key="1">
    <source>
        <dbReference type="ARBA" id="ARBA00023125"/>
    </source>
</evidence>
<dbReference type="PANTHER" id="PTHR30055">
    <property type="entry name" value="HTH-TYPE TRANSCRIPTIONAL REGULATOR RUTR"/>
    <property type="match status" value="1"/>
</dbReference>
<dbReference type="Gene3D" id="1.10.10.60">
    <property type="entry name" value="Homeodomain-like"/>
    <property type="match status" value="1"/>
</dbReference>
<dbReference type="PANTHER" id="PTHR30055:SF239">
    <property type="entry name" value="TRANSCRIPTIONAL REGULATORY PROTEIN"/>
    <property type="match status" value="1"/>
</dbReference>
<dbReference type="InterPro" id="IPR009057">
    <property type="entry name" value="Homeodomain-like_sf"/>
</dbReference>
<feature type="domain" description="HTH tetR-type" evidence="2">
    <location>
        <begin position="32"/>
        <end position="77"/>
    </location>
</feature>
<reference evidence="3 4" key="1">
    <citation type="submission" date="2019-03" db="EMBL/GenBank/DDBJ databases">
        <title>Whole genome sequence of Arthrobacter sp JH1-1.</title>
        <authorList>
            <person name="Trinh H.N."/>
        </authorList>
    </citation>
    <scope>NUCLEOTIDE SEQUENCE [LARGE SCALE GENOMIC DNA]</scope>
    <source>
        <strain evidence="3 4">JH1-1</strain>
    </source>
</reference>
<protein>
    <submittedName>
        <fullName evidence="3">TetR/AcrR family transcriptional regulator</fullName>
    </submittedName>
</protein>
<dbReference type="EMBL" id="SMRU01000034">
    <property type="protein sequence ID" value="TDF90997.1"/>
    <property type="molecule type" value="Genomic_DNA"/>
</dbReference>
<evidence type="ECO:0000313" key="4">
    <source>
        <dbReference type="Proteomes" id="UP000295511"/>
    </source>
</evidence>
<name>A0A4R5KA99_9MICC</name>
<accession>A0A4R5KA99</accession>